<protein>
    <submittedName>
        <fullName evidence="1">Uncharacterized protein</fullName>
    </submittedName>
</protein>
<sequence length="566" mass="63784">MVNMSAIDITDTLLQQYAKLSPEDLKRTPAEPPLDLHPQAAEMFVKMAEHAVHHIGIGSADYEDYTVPVTGLALTNCLVACEKATITPSFENPLRPDPWVRETFIQQLMAELNLEQAARLRHGIWTCWYDPQSDRAHHRLTRRRRQSALLLLDKLAQPNLLQRLLGRSLQDLSLDELCHVLMASPEVLYFVTRTDPAGWTKFESAIGVNTEEMAALAGFLVFLSFAADTVGHSYWYDEPFLAKLWDIYVQAYPQYKPISSTLLIKAVSGFSMAPSEAAKTLMNPPFFRLYDKFLRNPCFLKAHNLVAGMLIIAIRRHERAWNETLGSSLARAADTLGSMLPQTPRLKVTVRRNYSGGDVDLALYDTQTRELLLCEVKTVYDKHRTDSLLHRFEEAKVNVSRAVSQLRSTERTIASGHLTMKQLFGIDAPPPSRVHMALLTWFDPIDITMETPDEDILSLNFATFLWLVQESVGDVQMLAVAISELRNIWALALLRPLDLGQPELTADVEVQSSLLDKRASLATLPLSPMTRRIILQMQTVDDVMSDGEASPWISYLEDTRSVLAGR</sequence>
<dbReference type="HOGENOM" id="CLU_481259_0_0_7"/>
<name>B5EJ21_CITBB</name>
<evidence type="ECO:0000313" key="2">
    <source>
        <dbReference type="Proteomes" id="UP000008825"/>
    </source>
</evidence>
<reference evidence="1 2" key="1">
    <citation type="submission" date="2008-07" db="EMBL/GenBank/DDBJ databases">
        <title>Complete sequence of Geobacter bemidjiensis BEM.</title>
        <authorList>
            <consortium name="US DOE Joint Genome Institute"/>
            <person name="Lucas S."/>
            <person name="Copeland A."/>
            <person name="Lapidus A."/>
            <person name="Glavina del Rio T."/>
            <person name="Dalin E."/>
            <person name="Tice H."/>
            <person name="Bruce D."/>
            <person name="Goodwin L."/>
            <person name="Pitluck S."/>
            <person name="Kiss H."/>
            <person name="Brettin T."/>
            <person name="Detter J.C."/>
            <person name="Han C."/>
            <person name="Kuske C.R."/>
            <person name="Schmutz J."/>
            <person name="Larimer F."/>
            <person name="Land M."/>
            <person name="Hauser L."/>
            <person name="Kyrpides N."/>
            <person name="Lykidis A."/>
            <person name="Lovley D."/>
            <person name="Richardson P."/>
        </authorList>
    </citation>
    <scope>NUCLEOTIDE SEQUENCE [LARGE SCALE GENOMIC DNA]</scope>
    <source>
        <strain evidence="2">ATCC BAA-1014 / DSM 16622 / JCM 12645 / Bem</strain>
    </source>
</reference>
<evidence type="ECO:0000313" key="1">
    <source>
        <dbReference type="EMBL" id="ACH39976.1"/>
    </source>
</evidence>
<gene>
    <name evidence="1" type="ordered locus">Gbem_2973</name>
</gene>
<accession>B5EJ21</accession>
<organism evidence="1 2">
    <name type="scientific">Citrifermentans bemidjiense (strain ATCC BAA-1014 / DSM 16622 / JCM 12645 / Bem)</name>
    <name type="common">Geobacter bemidjiensis</name>
    <dbReference type="NCBI Taxonomy" id="404380"/>
    <lineage>
        <taxon>Bacteria</taxon>
        <taxon>Pseudomonadati</taxon>
        <taxon>Thermodesulfobacteriota</taxon>
        <taxon>Desulfuromonadia</taxon>
        <taxon>Geobacterales</taxon>
        <taxon>Geobacteraceae</taxon>
        <taxon>Citrifermentans</taxon>
    </lineage>
</organism>
<proteinExistence type="predicted"/>
<dbReference type="AlphaFoldDB" id="B5EJ21"/>
<reference evidence="1 2" key="2">
    <citation type="journal article" date="2010" name="BMC Genomics">
        <title>The genome of Geobacter bemidjiensis, exemplar for the subsurface clade of Geobacter species that predominate in Fe(III)-reducing subsurface environments.</title>
        <authorList>
            <person name="Aklujkar M."/>
            <person name="Young N.D."/>
            <person name="Holmes D."/>
            <person name="Chavan M."/>
            <person name="Risso C."/>
            <person name="Kiss H.E."/>
            <person name="Han C.S."/>
            <person name="Land M.L."/>
            <person name="Lovley D.R."/>
        </authorList>
    </citation>
    <scope>NUCLEOTIDE SEQUENCE [LARGE SCALE GENOMIC DNA]</scope>
    <source>
        <strain evidence="2">ATCC BAA-1014 / DSM 16622 / JCM 12645 / Bem</strain>
    </source>
</reference>
<dbReference type="KEGG" id="gbm:Gbem_2973"/>
<dbReference type="Proteomes" id="UP000008825">
    <property type="component" value="Chromosome"/>
</dbReference>
<keyword evidence="2" id="KW-1185">Reference proteome</keyword>
<dbReference type="EMBL" id="CP001124">
    <property type="protein sequence ID" value="ACH39976.1"/>
    <property type="molecule type" value="Genomic_DNA"/>
</dbReference>